<sequence length="123" mass="13472">MHCGLAISRPCVAAVARAASYGGRRRAFDGQSGSPGRLLPPAVSEASTITNCRNITIPCRKNKNNDLQLFRTLEEIGTTARVLFPPYQQHEIYIPSERSVEHADAKTEFIMSNNAQRSSRGVA</sequence>
<proteinExistence type="predicted"/>
<gene>
    <name evidence="1" type="ORF">SVIM_LOCUS509149</name>
</gene>
<evidence type="ECO:0000313" key="1">
    <source>
        <dbReference type="EMBL" id="VFU65989.1"/>
    </source>
</evidence>
<reference evidence="1" key="1">
    <citation type="submission" date="2019-03" db="EMBL/GenBank/DDBJ databases">
        <authorList>
            <person name="Mank J."/>
            <person name="Almeida P."/>
        </authorList>
    </citation>
    <scope>NUCLEOTIDE SEQUENCE</scope>
    <source>
        <strain evidence="1">78183</strain>
    </source>
</reference>
<dbReference type="EMBL" id="CAADRP010002318">
    <property type="protein sequence ID" value="VFU65989.1"/>
    <property type="molecule type" value="Genomic_DNA"/>
</dbReference>
<dbReference type="AlphaFoldDB" id="A0A6N2NLQ8"/>
<protein>
    <submittedName>
        <fullName evidence="1">Uncharacterized protein</fullName>
    </submittedName>
</protein>
<organism evidence="1">
    <name type="scientific">Salix viminalis</name>
    <name type="common">Common osier</name>
    <name type="synonym">Basket willow</name>
    <dbReference type="NCBI Taxonomy" id="40686"/>
    <lineage>
        <taxon>Eukaryota</taxon>
        <taxon>Viridiplantae</taxon>
        <taxon>Streptophyta</taxon>
        <taxon>Embryophyta</taxon>
        <taxon>Tracheophyta</taxon>
        <taxon>Spermatophyta</taxon>
        <taxon>Magnoliopsida</taxon>
        <taxon>eudicotyledons</taxon>
        <taxon>Gunneridae</taxon>
        <taxon>Pentapetalae</taxon>
        <taxon>rosids</taxon>
        <taxon>fabids</taxon>
        <taxon>Malpighiales</taxon>
        <taxon>Salicaceae</taxon>
        <taxon>Saliceae</taxon>
        <taxon>Salix</taxon>
    </lineage>
</organism>
<name>A0A6N2NLQ8_SALVM</name>
<accession>A0A6N2NLQ8</accession>